<proteinExistence type="predicted"/>
<dbReference type="Proteomes" id="UP001218218">
    <property type="component" value="Unassembled WGS sequence"/>
</dbReference>
<evidence type="ECO:0000313" key="2">
    <source>
        <dbReference type="EMBL" id="KAJ7331025.1"/>
    </source>
</evidence>
<evidence type="ECO:0000313" key="3">
    <source>
        <dbReference type="Proteomes" id="UP001218218"/>
    </source>
</evidence>
<dbReference type="Pfam" id="PF18758">
    <property type="entry name" value="KDZ"/>
    <property type="match status" value="1"/>
</dbReference>
<feature type="region of interest" description="Disordered" evidence="1">
    <location>
        <begin position="132"/>
        <end position="157"/>
    </location>
</feature>
<feature type="region of interest" description="Disordered" evidence="1">
    <location>
        <begin position="713"/>
        <end position="756"/>
    </location>
</feature>
<comment type="caution">
    <text evidence="2">The sequence shown here is derived from an EMBL/GenBank/DDBJ whole genome shotgun (WGS) entry which is preliminary data.</text>
</comment>
<organism evidence="2 3">
    <name type="scientific">Mycena albidolilacea</name>
    <dbReference type="NCBI Taxonomy" id="1033008"/>
    <lineage>
        <taxon>Eukaryota</taxon>
        <taxon>Fungi</taxon>
        <taxon>Dikarya</taxon>
        <taxon>Basidiomycota</taxon>
        <taxon>Agaricomycotina</taxon>
        <taxon>Agaricomycetes</taxon>
        <taxon>Agaricomycetidae</taxon>
        <taxon>Agaricales</taxon>
        <taxon>Marasmiineae</taxon>
        <taxon>Mycenaceae</taxon>
        <taxon>Mycena</taxon>
    </lineage>
</organism>
<accession>A0AAD6ZNI7</accession>
<dbReference type="EMBL" id="JARIHO010000036">
    <property type="protein sequence ID" value="KAJ7331025.1"/>
    <property type="molecule type" value="Genomic_DNA"/>
</dbReference>
<dbReference type="PANTHER" id="PTHR33096">
    <property type="entry name" value="CXC2 DOMAIN-CONTAINING PROTEIN"/>
    <property type="match status" value="1"/>
</dbReference>
<reference evidence="2" key="1">
    <citation type="submission" date="2023-03" db="EMBL/GenBank/DDBJ databases">
        <title>Massive genome expansion in bonnet fungi (Mycena s.s.) driven by repeated elements and novel gene families across ecological guilds.</title>
        <authorList>
            <consortium name="Lawrence Berkeley National Laboratory"/>
            <person name="Harder C.B."/>
            <person name="Miyauchi S."/>
            <person name="Viragh M."/>
            <person name="Kuo A."/>
            <person name="Thoen E."/>
            <person name="Andreopoulos B."/>
            <person name="Lu D."/>
            <person name="Skrede I."/>
            <person name="Drula E."/>
            <person name="Henrissat B."/>
            <person name="Morin E."/>
            <person name="Kohler A."/>
            <person name="Barry K."/>
            <person name="LaButti K."/>
            <person name="Morin E."/>
            <person name="Salamov A."/>
            <person name="Lipzen A."/>
            <person name="Mereny Z."/>
            <person name="Hegedus B."/>
            <person name="Baldrian P."/>
            <person name="Stursova M."/>
            <person name="Weitz H."/>
            <person name="Taylor A."/>
            <person name="Grigoriev I.V."/>
            <person name="Nagy L.G."/>
            <person name="Martin F."/>
            <person name="Kauserud H."/>
        </authorList>
    </citation>
    <scope>NUCLEOTIDE SEQUENCE</scope>
    <source>
        <strain evidence="2">CBHHK002</strain>
    </source>
</reference>
<dbReference type="InterPro" id="IPR040521">
    <property type="entry name" value="KDZ"/>
</dbReference>
<gene>
    <name evidence="2" type="ORF">DFH08DRAFT_786053</name>
</gene>
<sequence>MPSTPHHASVVITVRALELFRRLQLRCPRLGIQAFVRGLCDLHAVAPRPYLGAQFSTAFDVYLSIRAEVAKRVQAAIGRDVPNWRLKNACPACMYKLEGEQKLTLPFIATQDGNNSLKRFYRREREYLSDGTAIPGASKERRDLRQAPGDHYLPRSDVEEWAKEETDEVMRGFQPGAGEGEDEGAGCDERWENMKEAVTARAWGMYDETGIFPALCRHGFVLVVVDMVQSGELAKYGLAVINHLIRVLGEVTMGIDVGCKTGRMVKAHPRLSELASQNNFKAVVGAFHGLGHGRLCSVCNMSMYVNGMGLEDCENCESYFSKSNALASSTRYSTVFHRQQAITTYMQHTDICDAYQGLSVVIGNKYRRALKIKQGLPALQEAMKSLGVSTRDVFETWLEKEKEYLRAMKKEPLEETMEMEYYEKLVQYNDSEWRLRSTRGVNTPFIPAATDASYAESVKQTRRIETQRRHASEVFYKRLDAVQDLEQRLGITTRWVAESEEWKHAAKLVSSRVYQRALDQLQGLIVARLFELSKMNMSGTGYKLRKHIAKALQVRSKAVKTALQKYNAAAATMDPPRTQLAWETVVEYAFLAEFDLLREGREDIRAEPWALPAGRAAMDQHFKIRRADEEIERLNVEIRRLMTYMGDERGFLVYHERRLQEEGSEALALQIRRQRVERGRFDDGHVERLWKLAKVPGFTGDLSRGVAVSIERRVPRGASGGSEEHSEAGDVDMPDATEERARALDEEDEEDEGDMDAIVDAFENIVRIAHDVEAAA</sequence>
<feature type="compositionally biased region" description="Acidic residues" evidence="1">
    <location>
        <begin position="745"/>
        <end position="756"/>
    </location>
</feature>
<evidence type="ECO:0000256" key="1">
    <source>
        <dbReference type="SAM" id="MobiDB-lite"/>
    </source>
</evidence>
<dbReference type="AlphaFoldDB" id="A0AAD6ZNI7"/>
<protein>
    <submittedName>
        <fullName evidence="2">Uncharacterized protein</fullName>
    </submittedName>
</protein>
<keyword evidence="3" id="KW-1185">Reference proteome</keyword>
<dbReference type="PANTHER" id="PTHR33096:SF1">
    <property type="entry name" value="CXC1-LIKE CYSTEINE CLUSTER ASSOCIATED WITH KDZ TRANSPOSASES DOMAIN-CONTAINING PROTEIN"/>
    <property type="match status" value="1"/>
</dbReference>
<name>A0AAD6ZNI7_9AGAR</name>